<dbReference type="AlphaFoldDB" id="A0A124FZ09"/>
<accession>A0A124FZ09</accession>
<gene>
    <name evidence="3" type="ORF">XD97_0334</name>
</gene>
<feature type="domain" description="SbsA Ig-like" evidence="2">
    <location>
        <begin position="10"/>
        <end position="81"/>
    </location>
</feature>
<comment type="caution">
    <text evidence="3">The sequence shown here is derived from an EMBL/GenBank/DDBJ whole genome shotgun (WGS) entry which is preliminary data.</text>
</comment>
<proteinExistence type="predicted"/>
<evidence type="ECO:0000313" key="4">
    <source>
        <dbReference type="Proteomes" id="UP000054705"/>
    </source>
</evidence>
<protein>
    <submittedName>
        <fullName evidence="3">Putative membrane protein</fullName>
    </submittedName>
</protein>
<organism evidence="3 4">
    <name type="scientific">Pelotomaculum thermopropionicum</name>
    <dbReference type="NCBI Taxonomy" id="110500"/>
    <lineage>
        <taxon>Bacteria</taxon>
        <taxon>Bacillati</taxon>
        <taxon>Bacillota</taxon>
        <taxon>Clostridia</taxon>
        <taxon>Eubacteriales</taxon>
        <taxon>Desulfotomaculaceae</taxon>
        <taxon>Pelotomaculum</taxon>
    </lineage>
</organism>
<evidence type="ECO:0000256" key="1">
    <source>
        <dbReference type="ARBA" id="ARBA00022729"/>
    </source>
</evidence>
<name>A0A124FZ09_9FIRM</name>
<keyword evidence="1" id="KW-0732">Signal</keyword>
<dbReference type="Pfam" id="PF13205">
    <property type="entry name" value="Big_5"/>
    <property type="match status" value="1"/>
</dbReference>
<dbReference type="Proteomes" id="UP000054705">
    <property type="component" value="Unassembled WGS sequence"/>
</dbReference>
<feature type="non-terminal residue" evidence="3">
    <location>
        <position position="1"/>
    </location>
</feature>
<dbReference type="EMBL" id="LGGS01000064">
    <property type="protein sequence ID" value="KUK82822.1"/>
    <property type="molecule type" value="Genomic_DNA"/>
</dbReference>
<evidence type="ECO:0000259" key="2">
    <source>
        <dbReference type="Pfam" id="PF13205"/>
    </source>
</evidence>
<evidence type="ECO:0000313" key="3">
    <source>
        <dbReference type="EMBL" id="KUK82822.1"/>
    </source>
</evidence>
<reference evidence="4" key="1">
    <citation type="journal article" date="2015" name="MBio">
        <title>Genome-Resolved Metagenomic Analysis Reveals Roles for Candidate Phyla and Other Microbial Community Members in Biogeochemical Transformations in Oil Reservoirs.</title>
        <authorList>
            <person name="Hu P."/>
            <person name="Tom L."/>
            <person name="Singh A."/>
            <person name="Thomas B.C."/>
            <person name="Baker B.J."/>
            <person name="Piceno Y.M."/>
            <person name="Andersen G.L."/>
            <person name="Banfield J.F."/>
        </authorList>
    </citation>
    <scope>NUCLEOTIDE SEQUENCE [LARGE SCALE GENOMIC DNA]</scope>
</reference>
<sequence length="82" mass="9397">DIRVISGKSLFDAVEVYNRSDDQEVEIDEVEIDGDTLVITLEDPLEDGDTFEVTIKADYFEEEDTGDNFEGIEGNDWRFTTR</sequence>
<dbReference type="InterPro" id="IPR032812">
    <property type="entry name" value="SbsA_Ig"/>
</dbReference>